<dbReference type="PANTHER" id="PTHR43257:SF3">
    <property type="entry name" value="ACETOIN:2,6-DICHLOROPHENOLINDOPHENOL OXIDOREDUCTASE SUBUNIT BETA"/>
    <property type="match status" value="1"/>
</dbReference>
<dbReference type="PANTHER" id="PTHR43257">
    <property type="entry name" value="PYRUVATE DEHYDROGENASE E1 COMPONENT BETA SUBUNIT"/>
    <property type="match status" value="1"/>
</dbReference>
<keyword evidence="3" id="KW-0670">Pyruvate</keyword>
<dbReference type="SMART" id="SM00861">
    <property type="entry name" value="Transket_pyr"/>
    <property type="match status" value="1"/>
</dbReference>
<dbReference type="Pfam" id="PF02780">
    <property type="entry name" value="Transketolase_C"/>
    <property type="match status" value="1"/>
</dbReference>
<dbReference type="Gene3D" id="3.40.50.970">
    <property type="match status" value="1"/>
</dbReference>
<dbReference type="NCBIfam" id="NF006667">
    <property type="entry name" value="PRK09212.1"/>
    <property type="match status" value="1"/>
</dbReference>
<evidence type="ECO:0000313" key="4">
    <source>
        <dbReference type="Proteomes" id="UP000198752"/>
    </source>
</evidence>
<dbReference type="SUPFAM" id="SSF52518">
    <property type="entry name" value="Thiamin diphosphate-binding fold (THDP-binding)"/>
    <property type="match status" value="1"/>
</dbReference>
<dbReference type="OrthoDB" id="9771835at2"/>
<dbReference type="FunFam" id="3.40.50.920:FF:000001">
    <property type="entry name" value="Pyruvate dehydrogenase E1 beta subunit"/>
    <property type="match status" value="1"/>
</dbReference>
<gene>
    <name evidence="3" type="ORF">SAMN02982927_00051</name>
</gene>
<dbReference type="Pfam" id="PF02779">
    <property type="entry name" value="Transket_pyr"/>
    <property type="match status" value="1"/>
</dbReference>
<dbReference type="GO" id="GO:0016491">
    <property type="term" value="F:oxidoreductase activity"/>
    <property type="evidence" value="ECO:0007669"/>
    <property type="project" value="UniProtKB-KW"/>
</dbReference>
<keyword evidence="4" id="KW-1185">Reference proteome</keyword>
<protein>
    <submittedName>
        <fullName evidence="3">Pyruvate dehydrogenase E1 component beta subunit</fullName>
    </submittedName>
</protein>
<dbReference type="InterPro" id="IPR005475">
    <property type="entry name" value="Transketolase-like_Pyr-bd"/>
</dbReference>
<dbReference type="RefSeq" id="WP_093668912.1">
    <property type="nucleotide sequence ID" value="NZ_FOOY01000003.1"/>
</dbReference>
<dbReference type="CDD" id="cd07036">
    <property type="entry name" value="TPP_PYR_E1-PDHc-beta_like"/>
    <property type="match status" value="1"/>
</dbReference>
<dbReference type="EMBL" id="FOOY01000003">
    <property type="protein sequence ID" value="SFF94292.1"/>
    <property type="molecule type" value="Genomic_DNA"/>
</dbReference>
<evidence type="ECO:0000256" key="1">
    <source>
        <dbReference type="ARBA" id="ARBA00023002"/>
    </source>
</evidence>
<feature type="domain" description="Transketolase-like pyrimidine-binding" evidence="2">
    <location>
        <begin position="5"/>
        <end position="192"/>
    </location>
</feature>
<reference evidence="4" key="1">
    <citation type="submission" date="2016-10" db="EMBL/GenBank/DDBJ databases">
        <authorList>
            <person name="Varghese N."/>
            <person name="Submissions S."/>
        </authorList>
    </citation>
    <scope>NUCLEOTIDE SEQUENCE [LARGE SCALE GENOMIC DNA]</scope>
    <source>
        <strain evidence="4">ATCC 700379</strain>
    </source>
</reference>
<name>A0A1I2MS58_9BACL</name>
<accession>A0A1I2MS58</accession>
<evidence type="ECO:0000259" key="2">
    <source>
        <dbReference type="SMART" id="SM00861"/>
    </source>
</evidence>
<dbReference type="SUPFAM" id="SSF52922">
    <property type="entry name" value="TK C-terminal domain-like"/>
    <property type="match status" value="1"/>
</dbReference>
<dbReference type="Gene3D" id="3.40.50.920">
    <property type="match status" value="1"/>
</dbReference>
<dbReference type="STRING" id="269670.SAMN02982927_00051"/>
<dbReference type="Proteomes" id="UP000198752">
    <property type="component" value="Unassembled WGS sequence"/>
</dbReference>
<evidence type="ECO:0000313" key="3">
    <source>
        <dbReference type="EMBL" id="SFF94292.1"/>
    </source>
</evidence>
<organism evidence="3 4">
    <name type="scientific">Sporolactobacillus nakayamae</name>
    <dbReference type="NCBI Taxonomy" id="269670"/>
    <lineage>
        <taxon>Bacteria</taxon>
        <taxon>Bacillati</taxon>
        <taxon>Bacillota</taxon>
        <taxon>Bacilli</taxon>
        <taxon>Bacillales</taxon>
        <taxon>Sporolactobacillaceae</taxon>
        <taxon>Sporolactobacillus</taxon>
    </lineage>
</organism>
<dbReference type="FunFam" id="3.40.50.970:FF:000001">
    <property type="entry name" value="Pyruvate dehydrogenase E1 beta subunit"/>
    <property type="match status" value="1"/>
</dbReference>
<dbReference type="InterPro" id="IPR029061">
    <property type="entry name" value="THDP-binding"/>
</dbReference>
<sequence>MAVKMSYSEAINDAIRLAMRKDDDVILIGEDVAGGAEVDHLQDEGAWGGVFGVTKGIVEEFGRDRVIDTPIAESGYMGAAVSAAATGLRPISELMFNDFIGSCLDEVMNQAAKFHYMFGGKAKVPLTIRTIDGAGFNAAAQHSQSLYALFTHIPGIKVVIPSNPYDMKGLLLSAIFDDDPVIVFEDKTLYGMKGEVGEGFYTIPFGKAEIKRAGKDLTIVGLGKQVYTALKAADQLAKKGFEAEVIDPRTLSPLDEDTIINSVKKTGRLIIVDEAYPRCSAATDIAAIVGDKAFDYLDAPIKRVTAPHAPVPFSPPLEKLYMPTPQKIIDAFSVMVGNKVFSAV</sequence>
<dbReference type="InterPro" id="IPR033248">
    <property type="entry name" value="Transketolase_C"/>
</dbReference>
<keyword evidence="1" id="KW-0560">Oxidoreductase</keyword>
<dbReference type="AlphaFoldDB" id="A0A1I2MS58"/>
<proteinExistence type="predicted"/>
<dbReference type="InterPro" id="IPR009014">
    <property type="entry name" value="Transketo_C/PFOR_II"/>
</dbReference>